<dbReference type="Gene3D" id="3.30.460.10">
    <property type="entry name" value="Beta Polymerase, domain 2"/>
    <property type="match status" value="1"/>
</dbReference>
<sequence length="172" mass="19118">MPHDPNWSAAFAAEARAVQAVLAEMVIALHHIGSTAIPGIPSKPVIDMLGVVPELGQLDQRTAELRALGYVAMGAYGIEGRRYFLKKDAAGRHTFHLHIYSEGSAHIERHLAFRDYLRQHPERAAAYGALKLRLTNGGVRSREAYQDGKAPFIMQTERMALDWYRRPSKTAG</sequence>
<dbReference type="InterPro" id="IPR043519">
    <property type="entry name" value="NT_sf"/>
</dbReference>
<evidence type="ECO:0000313" key="1">
    <source>
        <dbReference type="EMBL" id="PSK87648.1"/>
    </source>
</evidence>
<dbReference type="AlphaFoldDB" id="A0A1X6YV19"/>
<evidence type="ECO:0000313" key="4">
    <source>
        <dbReference type="Proteomes" id="UP000240624"/>
    </source>
</evidence>
<dbReference type="EMBL" id="FWFY01000003">
    <property type="protein sequence ID" value="SLN32314.1"/>
    <property type="molecule type" value="Genomic_DNA"/>
</dbReference>
<accession>A0A1X6YV19</accession>
<dbReference type="OrthoDB" id="9799092at2"/>
<keyword evidence="1" id="KW-0808">Transferase</keyword>
<keyword evidence="4" id="KW-1185">Reference proteome</keyword>
<dbReference type="PANTHER" id="PTHR34822:SF1">
    <property type="entry name" value="GRPB FAMILY PROTEIN"/>
    <property type="match status" value="1"/>
</dbReference>
<evidence type="ECO:0000313" key="3">
    <source>
        <dbReference type="Proteomes" id="UP000193495"/>
    </source>
</evidence>
<dbReference type="GO" id="GO:0016301">
    <property type="term" value="F:kinase activity"/>
    <property type="evidence" value="ECO:0007669"/>
    <property type="project" value="UniProtKB-KW"/>
</dbReference>
<dbReference type="Proteomes" id="UP000240624">
    <property type="component" value="Unassembled WGS sequence"/>
</dbReference>
<dbReference type="InterPro" id="IPR007344">
    <property type="entry name" value="GrpB/CoaE"/>
</dbReference>
<protein>
    <submittedName>
        <fullName evidence="2">Dephospho-CoA kinase/protein folding accessory domain-containing protein</fullName>
    </submittedName>
    <submittedName>
        <fullName evidence="1">GrpB-like predicted nucleotidyltransferase (UPF0157 family)</fullName>
    </submittedName>
</protein>
<reference evidence="1 4" key="2">
    <citation type="submission" date="2018-03" db="EMBL/GenBank/DDBJ databases">
        <title>Genomic Encyclopedia of Archaeal and Bacterial Type Strains, Phase II (KMG-II): from individual species to whole genera.</title>
        <authorList>
            <person name="Goeker M."/>
        </authorList>
    </citation>
    <scope>NUCLEOTIDE SEQUENCE [LARGE SCALE GENOMIC DNA]</scope>
    <source>
        <strain evidence="1 4">DSM 29956</strain>
    </source>
</reference>
<keyword evidence="2" id="KW-0418">Kinase</keyword>
<proteinExistence type="predicted"/>
<name>A0A1X6YV19_9RHOB</name>
<gene>
    <name evidence="1" type="ORF">CLV79_102130</name>
    <name evidence="2" type="ORF">LOS8367_01214</name>
</gene>
<dbReference type="Pfam" id="PF04229">
    <property type="entry name" value="GrpB"/>
    <property type="match status" value="1"/>
</dbReference>
<organism evidence="2 3">
    <name type="scientific">Limimaricola soesokkakensis</name>
    <dbReference type="NCBI Taxonomy" id="1343159"/>
    <lineage>
        <taxon>Bacteria</taxon>
        <taxon>Pseudomonadati</taxon>
        <taxon>Pseudomonadota</taxon>
        <taxon>Alphaproteobacteria</taxon>
        <taxon>Rhodobacterales</taxon>
        <taxon>Paracoccaceae</taxon>
        <taxon>Limimaricola</taxon>
    </lineage>
</organism>
<dbReference type="SUPFAM" id="SSF81301">
    <property type="entry name" value="Nucleotidyltransferase"/>
    <property type="match status" value="1"/>
</dbReference>
<dbReference type="Proteomes" id="UP000193495">
    <property type="component" value="Unassembled WGS sequence"/>
</dbReference>
<reference evidence="2 3" key="1">
    <citation type="submission" date="2017-03" db="EMBL/GenBank/DDBJ databases">
        <authorList>
            <person name="Afonso C.L."/>
            <person name="Miller P.J."/>
            <person name="Scott M.A."/>
            <person name="Spackman E."/>
            <person name="Goraichik I."/>
            <person name="Dimitrov K.M."/>
            <person name="Suarez D.L."/>
            <person name="Swayne D.E."/>
        </authorList>
    </citation>
    <scope>NUCLEOTIDE SEQUENCE [LARGE SCALE GENOMIC DNA]</scope>
    <source>
        <strain evidence="2 3">CECT 8367</strain>
    </source>
</reference>
<dbReference type="EMBL" id="PYGB01000002">
    <property type="protein sequence ID" value="PSK87648.1"/>
    <property type="molecule type" value="Genomic_DNA"/>
</dbReference>
<evidence type="ECO:0000313" key="2">
    <source>
        <dbReference type="EMBL" id="SLN32314.1"/>
    </source>
</evidence>
<dbReference type="PANTHER" id="PTHR34822">
    <property type="entry name" value="GRPB DOMAIN PROTEIN (AFU_ORTHOLOGUE AFUA_1G01530)"/>
    <property type="match status" value="1"/>
</dbReference>